<sequence>MITIFTPSYNRADLLPRLYKSLCEQTCKDFEWLIVDDGSKDNTKEVVELWLNNKDFPIYYYQKNNGGKHTAINMGVELAKGELFFIADSDDFLPPNAIAIVMDVWNGLKSYSTVRTMNEFGGVCGLDGYEDGRIIGSGLPKDIIDISYTQIRDRYSVTGDMKEVYVTSVMKEFPFPEIDGERFCSEALIWNRIAKKYKLRFFNKVIYIAEYQEGGITAGITKARMKSPIATMMTYSEWFCMNISLKQKVKMAINYWRFAFCTKTRSVKIASWGNLLAPIGWLLFMNDKYHTGL</sequence>
<dbReference type="CDD" id="cd00761">
    <property type="entry name" value="Glyco_tranf_GTA_type"/>
    <property type="match status" value="1"/>
</dbReference>
<organism evidence="2 3">
    <name type="scientific">Bacteroides difficilis</name>
    <dbReference type="NCBI Taxonomy" id="2763021"/>
    <lineage>
        <taxon>Bacteria</taxon>
        <taxon>Pseudomonadati</taxon>
        <taxon>Bacteroidota</taxon>
        <taxon>Bacteroidia</taxon>
        <taxon>Bacteroidales</taxon>
        <taxon>Bacteroidaceae</taxon>
        <taxon>Bacteroides</taxon>
    </lineage>
</organism>
<evidence type="ECO:0000259" key="1">
    <source>
        <dbReference type="Pfam" id="PF00535"/>
    </source>
</evidence>
<gene>
    <name evidence="2" type="ORF">H8S67_17065</name>
</gene>
<dbReference type="EMBL" id="JACOOE010000009">
    <property type="protein sequence ID" value="MBC5606364.1"/>
    <property type="molecule type" value="Genomic_DNA"/>
</dbReference>
<evidence type="ECO:0000313" key="3">
    <source>
        <dbReference type="Proteomes" id="UP000600600"/>
    </source>
</evidence>
<dbReference type="Gene3D" id="3.90.550.10">
    <property type="entry name" value="Spore Coat Polysaccharide Biosynthesis Protein SpsA, Chain A"/>
    <property type="match status" value="1"/>
</dbReference>
<dbReference type="InterPro" id="IPR029044">
    <property type="entry name" value="Nucleotide-diphossugar_trans"/>
</dbReference>
<keyword evidence="3" id="KW-1185">Reference proteome</keyword>
<name>A0ABR7CG28_9BACE</name>
<comment type="caution">
    <text evidence="2">The sequence shown here is derived from an EMBL/GenBank/DDBJ whole genome shotgun (WGS) entry which is preliminary data.</text>
</comment>
<dbReference type="Proteomes" id="UP000600600">
    <property type="component" value="Unassembled WGS sequence"/>
</dbReference>
<accession>A0ABR7CG28</accession>
<proteinExistence type="predicted"/>
<feature type="domain" description="Glycosyltransferase 2-like" evidence="1">
    <location>
        <begin position="3"/>
        <end position="105"/>
    </location>
</feature>
<dbReference type="PANTHER" id="PTHR22916:SF3">
    <property type="entry name" value="UDP-GLCNAC:BETAGAL BETA-1,3-N-ACETYLGLUCOSAMINYLTRANSFERASE-LIKE PROTEIN 1"/>
    <property type="match status" value="1"/>
</dbReference>
<dbReference type="PANTHER" id="PTHR22916">
    <property type="entry name" value="GLYCOSYLTRANSFERASE"/>
    <property type="match status" value="1"/>
</dbReference>
<dbReference type="SUPFAM" id="SSF53448">
    <property type="entry name" value="Nucleotide-diphospho-sugar transferases"/>
    <property type="match status" value="1"/>
</dbReference>
<dbReference type="Pfam" id="PF00535">
    <property type="entry name" value="Glycos_transf_2"/>
    <property type="match status" value="1"/>
</dbReference>
<dbReference type="InterPro" id="IPR001173">
    <property type="entry name" value="Glyco_trans_2-like"/>
</dbReference>
<evidence type="ECO:0000313" key="2">
    <source>
        <dbReference type="EMBL" id="MBC5606364.1"/>
    </source>
</evidence>
<protein>
    <submittedName>
        <fullName evidence="2">Glycosyltransferase family 2 protein</fullName>
    </submittedName>
</protein>
<dbReference type="RefSeq" id="WP_186968124.1">
    <property type="nucleotide sequence ID" value="NZ_JACOOE010000009.1"/>
</dbReference>
<reference evidence="2 3" key="1">
    <citation type="submission" date="2020-08" db="EMBL/GenBank/DDBJ databases">
        <title>Genome public.</title>
        <authorList>
            <person name="Liu C."/>
            <person name="Sun Q."/>
        </authorList>
    </citation>
    <scope>NUCLEOTIDE SEQUENCE [LARGE SCALE GENOMIC DNA]</scope>
    <source>
        <strain evidence="2 3">M27</strain>
    </source>
</reference>